<keyword evidence="2" id="KW-1185">Reference proteome</keyword>
<comment type="caution">
    <text evidence="1">The sequence shown here is derived from an EMBL/GenBank/DDBJ whole genome shotgun (WGS) entry which is preliminary data.</text>
</comment>
<dbReference type="RefSeq" id="WP_271012861.1">
    <property type="nucleotide sequence ID" value="NZ_JAQIFT010000057.1"/>
</dbReference>
<sequence length="289" mass="33039">MNREELGFSIKMGGQDEVDARLFADILNGVLDLSLLIAKDQGDSSDFNIVVKDTQKGSFIIELMSQVSFDPNLFNMQNMQYMKTILDMIVTFFNIKKHLKGDKPKKVESSDEMISIQNMENCTINVTKNEYNLYAEAGDKMIAQMFPNYNKGEFVITYDSEPKLCVKSNEIIYMKEEIDLEPFEDYREIENIPNLWLHIKKPDFIGNSKWDFVYSTHKSSKTIGATIEDKAFLNLVKNGEVNINAKTSILAKVHIVTHINELNEIINEKFSVVEVLEIKNSTGHTQLGI</sequence>
<gene>
    <name evidence="1" type="ORF">PBV87_15495</name>
</gene>
<name>A0AA42DPR2_9FIRM</name>
<reference evidence="1" key="1">
    <citation type="journal article" date="2023" name="Int. J. Syst. Evol. Microbiol.">
        <title>&lt;i&gt;Holtiella tumoricola&lt;/i&gt; gen. nov. sp. nov., isolated from a human clinical sample.</title>
        <authorList>
            <person name="Allen-Vercoe E."/>
            <person name="Daigneault M.C."/>
            <person name="Vancuren S.J."/>
            <person name="Cochrane K."/>
            <person name="O'Neal L.L."/>
            <person name="Sankaranarayanan K."/>
            <person name="Lawson P.A."/>
        </authorList>
    </citation>
    <scope>NUCLEOTIDE SEQUENCE</scope>
    <source>
        <strain evidence="1">CC70A</strain>
    </source>
</reference>
<dbReference type="AlphaFoldDB" id="A0AA42DPR2"/>
<accession>A0AA42DPR2</accession>
<organism evidence="1 2">
    <name type="scientific">Holtiella tumoricola</name>
    <dbReference type="NCBI Taxonomy" id="3018743"/>
    <lineage>
        <taxon>Bacteria</taxon>
        <taxon>Bacillati</taxon>
        <taxon>Bacillota</taxon>
        <taxon>Clostridia</taxon>
        <taxon>Lachnospirales</taxon>
        <taxon>Cellulosilyticaceae</taxon>
        <taxon>Holtiella</taxon>
    </lineage>
</organism>
<dbReference type="Proteomes" id="UP001169242">
    <property type="component" value="Unassembled WGS sequence"/>
</dbReference>
<evidence type="ECO:0000313" key="2">
    <source>
        <dbReference type="Proteomes" id="UP001169242"/>
    </source>
</evidence>
<evidence type="ECO:0000313" key="1">
    <source>
        <dbReference type="EMBL" id="MDA3732880.1"/>
    </source>
</evidence>
<protein>
    <submittedName>
        <fullName evidence="1">Uncharacterized protein</fullName>
    </submittedName>
</protein>
<proteinExistence type="predicted"/>
<dbReference type="EMBL" id="JAQIFT010000057">
    <property type="protein sequence ID" value="MDA3732880.1"/>
    <property type="molecule type" value="Genomic_DNA"/>
</dbReference>